<dbReference type="InterPro" id="IPR008854">
    <property type="entry name" value="TPMT"/>
</dbReference>
<keyword evidence="5 9" id="KW-0963">Cytoplasm</keyword>
<dbReference type="Gene3D" id="3.40.50.150">
    <property type="entry name" value="Vaccinia Virus protein VP39"/>
    <property type="match status" value="1"/>
</dbReference>
<dbReference type="Proteomes" id="UP000218332">
    <property type="component" value="Unassembled WGS sequence"/>
</dbReference>
<comment type="catalytic activity">
    <reaction evidence="1 9">
        <text>S-adenosyl-L-methionine + a thiopurine = S-adenosyl-L-homocysteine + a thiopurine S-methylether.</text>
        <dbReference type="EC" id="2.1.1.67"/>
    </reaction>
</comment>
<dbReference type="AlphaFoldDB" id="A0A2A2I6F8"/>
<reference evidence="10 11" key="1">
    <citation type="submission" date="2017-07" db="EMBL/GenBank/DDBJ databases">
        <title>Tamlnaduibacter salinus (Mi-7) genome sequencing.</title>
        <authorList>
            <person name="Verma A."/>
            <person name="Krishnamurthi S."/>
        </authorList>
    </citation>
    <scope>NUCLEOTIDE SEQUENCE [LARGE SCALE GENOMIC DNA]</scope>
    <source>
        <strain evidence="10 11">Mi-7</strain>
    </source>
</reference>
<dbReference type="SUPFAM" id="SSF53335">
    <property type="entry name" value="S-adenosyl-L-methionine-dependent methyltransferases"/>
    <property type="match status" value="1"/>
</dbReference>
<evidence type="ECO:0000256" key="3">
    <source>
        <dbReference type="ARBA" id="ARBA00008145"/>
    </source>
</evidence>
<comment type="subcellular location">
    <subcellularLocation>
        <location evidence="2 9">Cytoplasm</location>
    </subcellularLocation>
</comment>
<sequence>MDHEFWHARWARQEIGFHEGTVNRYLHDHWSELVRHGNETVLVPLCGKARDMWWLHDHGHPVMGVELSPIACKDFFEEAEARAHVTPGQPFTRYRHDDLELWCGDFFQLVPEDVRHVRLVYDRAALIALPPKLRKEYAVHLSAILPDSAAMLLITLDYDNPDLKAPPFNVRDDEVDELFGADFRVEHVLTNTLAHDHPFAKRRGLTGATESVFRLTRRTS</sequence>
<evidence type="ECO:0000256" key="9">
    <source>
        <dbReference type="HAMAP-Rule" id="MF_00812"/>
    </source>
</evidence>
<evidence type="ECO:0000256" key="5">
    <source>
        <dbReference type="ARBA" id="ARBA00022490"/>
    </source>
</evidence>
<accession>A0A2A2I6F8</accession>
<dbReference type="PANTHER" id="PTHR10259">
    <property type="entry name" value="THIOPURINE S-METHYLTRANSFERASE"/>
    <property type="match status" value="1"/>
</dbReference>
<dbReference type="PROSITE" id="PS51585">
    <property type="entry name" value="SAM_MT_TPMT"/>
    <property type="match status" value="1"/>
</dbReference>
<evidence type="ECO:0000256" key="6">
    <source>
        <dbReference type="ARBA" id="ARBA00022603"/>
    </source>
</evidence>
<dbReference type="GO" id="GO:0005737">
    <property type="term" value="C:cytoplasm"/>
    <property type="evidence" value="ECO:0007669"/>
    <property type="project" value="UniProtKB-SubCell"/>
</dbReference>
<feature type="binding site" evidence="9">
    <location>
        <position position="45"/>
    </location>
    <ligand>
        <name>S-adenosyl-L-methionine</name>
        <dbReference type="ChEBI" id="CHEBI:59789"/>
    </ligand>
</feature>
<dbReference type="InterPro" id="IPR022474">
    <property type="entry name" value="Thiopur_S-MeTfrase_Se/Te_detox"/>
</dbReference>
<feature type="binding site" evidence="9">
    <location>
        <position position="66"/>
    </location>
    <ligand>
        <name>S-adenosyl-L-methionine</name>
        <dbReference type="ChEBI" id="CHEBI:59789"/>
    </ligand>
</feature>
<dbReference type="RefSeq" id="WP_095610426.1">
    <property type="nucleotide sequence ID" value="NZ_NMPM01000020.1"/>
</dbReference>
<comment type="similarity">
    <text evidence="3 9">Belongs to the class I-like SAM-binding methyltransferase superfamily. TPMT family.</text>
</comment>
<dbReference type="EMBL" id="NMPM01000020">
    <property type="protein sequence ID" value="PAV26623.1"/>
    <property type="molecule type" value="Genomic_DNA"/>
</dbReference>
<keyword evidence="11" id="KW-1185">Reference proteome</keyword>
<dbReference type="GO" id="GO:0010038">
    <property type="term" value="P:response to metal ion"/>
    <property type="evidence" value="ECO:0007669"/>
    <property type="project" value="InterPro"/>
</dbReference>
<evidence type="ECO:0000313" key="11">
    <source>
        <dbReference type="Proteomes" id="UP000218332"/>
    </source>
</evidence>
<dbReference type="Pfam" id="PF05724">
    <property type="entry name" value="TPMT"/>
    <property type="match status" value="1"/>
</dbReference>
<keyword evidence="6 9" id="KW-0489">Methyltransferase</keyword>
<dbReference type="HAMAP" id="MF_00812">
    <property type="entry name" value="Thiopur_methtran"/>
    <property type="match status" value="1"/>
</dbReference>
<organism evidence="10 11">
    <name type="scientific">Tamilnaduibacter salinus</name>
    <dbReference type="NCBI Taxonomy" id="1484056"/>
    <lineage>
        <taxon>Bacteria</taxon>
        <taxon>Pseudomonadati</taxon>
        <taxon>Pseudomonadota</taxon>
        <taxon>Gammaproteobacteria</taxon>
        <taxon>Pseudomonadales</taxon>
        <taxon>Marinobacteraceae</taxon>
        <taxon>Tamilnaduibacter</taxon>
    </lineage>
</organism>
<dbReference type="GO" id="GO:0032259">
    <property type="term" value="P:methylation"/>
    <property type="evidence" value="ECO:0007669"/>
    <property type="project" value="UniProtKB-KW"/>
</dbReference>
<feature type="binding site" evidence="9">
    <location>
        <position position="123"/>
    </location>
    <ligand>
        <name>S-adenosyl-L-methionine</name>
        <dbReference type="ChEBI" id="CHEBI:59789"/>
    </ligand>
</feature>
<comment type="caution">
    <text evidence="10">The sequence shown here is derived from an EMBL/GenBank/DDBJ whole genome shotgun (WGS) entry which is preliminary data.</text>
</comment>
<evidence type="ECO:0000256" key="4">
    <source>
        <dbReference type="ARBA" id="ARBA00011905"/>
    </source>
</evidence>
<proteinExistence type="inferred from homology"/>
<gene>
    <name evidence="10" type="primary">tmpT</name>
    <name evidence="9" type="synonym">tpm</name>
    <name evidence="10" type="ORF">CF392_05300</name>
</gene>
<dbReference type="InterPro" id="IPR025835">
    <property type="entry name" value="Thiopurine_S-MeTrfase"/>
</dbReference>
<dbReference type="InterPro" id="IPR029063">
    <property type="entry name" value="SAM-dependent_MTases_sf"/>
</dbReference>
<dbReference type="PANTHER" id="PTHR10259:SF11">
    <property type="entry name" value="THIOPURINE S-METHYLTRANSFERASE"/>
    <property type="match status" value="1"/>
</dbReference>
<evidence type="ECO:0000256" key="8">
    <source>
        <dbReference type="ARBA" id="ARBA00022691"/>
    </source>
</evidence>
<feature type="binding site" evidence="9">
    <location>
        <position position="10"/>
    </location>
    <ligand>
        <name>S-adenosyl-L-methionine</name>
        <dbReference type="ChEBI" id="CHEBI:59789"/>
    </ligand>
</feature>
<dbReference type="NCBIfam" id="TIGR03840">
    <property type="entry name" value="TMPT_Se_Te"/>
    <property type="match status" value="1"/>
</dbReference>
<evidence type="ECO:0000256" key="2">
    <source>
        <dbReference type="ARBA" id="ARBA00004496"/>
    </source>
</evidence>
<evidence type="ECO:0000256" key="7">
    <source>
        <dbReference type="ARBA" id="ARBA00022679"/>
    </source>
</evidence>
<evidence type="ECO:0000256" key="1">
    <source>
        <dbReference type="ARBA" id="ARBA00000903"/>
    </source>
</evidence>
<dbReference type="FunFam" id="3.40.50.150:FF:000101">
    <property type="entry name" value="Thiopurine S-methyltransferase"/>
    <property type="match status" value="1"/>
</dbReference>
<evidence type="ECO:0000313" key="10">
    <source>
        <dbReference type="EMBL" id="PAV26623.1"/>
    </source>
</evidence>
<keyword evidence="8 9" id="KW-0949">S-adenosyl-L-methionine</keyword>
<name>A0A2A2I6F8_9GAMM</name>
<keyword evidence="7 9" id="KW-0808">Transferase</keyword>
<dbReference type="PIRSF" id="PIRSF023956">
    <property type="entry name" value="Thiopurine_S-methyltransferase"/>
    <property type="match status" value="1"/>
</dbReference>
<dbReference type="EC" id="2.1.1.67" evidence="4 9"/>
<dbReference type="GO" id="GO:0008119">
    <property type="term" value="F:thiopurine S-methyltransferase activity"/>
    <property type="evidence" value="ECO:0007669"/>
    <property type="project" value="UniProtKB-UniRule"/>
</dbReference>
<dbReference type="NCBIfam" id="NF009732">
    <property type="entry name" value="PRK13255.1"/>
    <property type="match status" value="1"/>
</dbReference>
<protein>
    <recommendedName>
        <fullName evidence="4 9">Thiopurine S-methyltransferase</fullName>
        <ecNumber evidence="4 9">2.1.1.67</ecNumber>
    </recommendedName>
    <alternativeName>
        <fullName evidence="9">Thiopurine methyltransferase</fullName>
    </alternativeName>
</protein>